<protein>
    <submittedName>
        <fullName evidence="1">Uncharacterized protein</fullName>
    </submittedName>
</protein>
<dbReference type="AlphaFoldDB" id="A0A518G8L9"/>
<sequence length="53" mass="6091">MSGYFSKQYSPKVYRSEMDSPEQAYDFLFLLEMCCTEPLPTVANCREARNAAT</sequence>
<accession>A0A518G8L9</accession>
<proteinExistence type="predicted"/>
<organism evidence="1 2">
    <name type="scientific">Aureliella helgolandensis</name>
    <dbReference type="NCBI Taxonomy" id="2527968"/>
    <lineage>
        <taxon>Bacteria</taxon>
        <taxon>Pseudomonadati</taxon>
        <taxon>Planctomycetota</taxon>
        <taxon>Planctomycetia</taxon>
        <taxon>Pirellulales</taxon>
        <taxon>Pirellulaceae</taxon>
        <taxon>Aureliella</taxon>
    </lineage>
</organism>
<dbReference type="KEGG" id="ahel:Q31a_32580"/>
<keyword evidence="2" id="KW-1185">Reference proteome</keyword>
<evidence type="ECO:0000313" key="2">
    <source>
        <dbReference type="Proteomes" id="UP000318017"/>
    </source>
</evidence>
<dbReference type="EMBL" id="CP036298">
    <property type="protein sequence ID" value="QDV24936.1"/>
    <property type="molecule type" value="Genomic_DNA"/>
</dbReference>
<gene>
    <name evidence="1" type="ORF">Q31a_32580</name>
</gene>
<reference evidence="1 2" key="1">
    <citation type="submission" date="2019-02" db="EMBL/GenBank/DDBJ databases">
        <title>Deep-cultivation of Planctomycetes and their phenomic and genomic characterization uncovers novel biology.</title>
        <authorList>
            <person name="Wiegand S."/>
            <person name="Jogler M."/>
            <person name="Boedeker C."/>
            <person name="Pinto D."/>
            <person name="Vollmers J."/>
            <person name="Rivas-Marin E."/>
            <person name="Kohn T."/>
            <person name="Peeters S.H."/>
            <person name="Heuer A."/>
            <person name="Rast P."/>
            <person name="Oberbeckmann S."/>
            <person name="Bunk B."/>
            <person name="Jeske O."/>
            <person name="Meyerdierks A."/>
            <person name="Storesund J.E."/>
            <person name="Kallscheuer N."/>
            <person name="Luecker S."/>
            <person name="Lage O.M."/>
            <person name="Pohl T."/>
            <person name="Merkel B.J."/>
            <person name="Hornburger P."/>
            <person name="Mueller R.-W."/>
            <person name="Bruemmer F."/>
            <person name="Labrenz M."/>
            <person name="Spormann A.M."/>
            <person name="Op den Camp H."/>
            <person name="Overmann J."/>
            <person name="Amann R."/>
            <person name="Jetten M.S.M."/>
            <person name="Mascher T."/>
            <person name="Medema M.H."/>
            <person name="Devos D.P."/>
            <person name="Kaster A.-K."/>
            <person name="Ovreas L."/>
            <person name="Rohde M."/>
            <person name="Galperin M.Y."/>
            <person name="Jogler C."/>
        </authorList>
    </citation>
    <scope>NUCLEOTIDE SEQUENCE [LARGE SCALE GENOMIC DNA]</scope>
    <source>
        <strain evidence="1 2">Q31a</strain>
    </source>
</reference>
<dbReference type="Proteomes" id="UP000318017">
    <property type="component" value="Chromosome"/>
</dbReference>
<name>A0A518G8L9_9BACT</name>
<evidence type="ECO:0000313" key="1">
    <source>
        <dbReference type="EMBL" id="QDV24936.1"/>
    </source>
</evidence>